<feature type="region of interest" description="Disordered" evidence="1">
    <location>
        <begin position="1"/>
        <end position="24"/>
    </location>
</feature>
<comment type="caution">
    <text evidence="2">The sequence shown here is derived from an EMBL/GenBank/DDBJ whole genome shotgun (WGS) entry which is preliminary data.</text>
</comment>
<organism evidence="2 3">
    <name type="scientific">Nocardiopsis alba</name>
    <dbReference type="NCBI Taxonomy" id="53437"/>
    <lineage>
        <taxon>Bacteria</taxon>
        <taxon>Bacillati</taxon>
        <taxon>Actinomycetota</taxon>
        <taxon>Actinomycetes</taxon>
        <taxon>Streptosporangiales</taxon>
        <taxon>Nocardiopsidaceae</taxon>
        <taxon>Nocardiopsis</taxon>
    </lineage>
</organism>
<evidence type="ECO:0000313" key="3">
    <source>
        <dbReference type="Proteomes" id="UP000467124"/>
    </source>
</evidence>
<dbReference type="EMBL" id="WWHY01000001">
    <property type="protein sequence ID" value="MYR32121.1"/>
    <property type="molecule type" value="Genomic_DNA"/>
</dbReference>
<gene>
    <name evidence="2" type="ORF">GTW20_07510</name>
</gene>
<name>A0A7K2IQ85_9ACTN</name>
<protein>
    <submittedName>
        <fullName evidence="2">Uncharacterized protein</fullName>
    </submittedName>
</protein>
<accession>A0A7K2IQ85</accession>
<reference evidence="2 3" key="1">
    <citation type="journal article" date="2019" name="Nat. Commun.">
        <title>The antimicrobial potential of Streptomyces from insect microbiomes.</title>
        <authorList>
            <person name="Chevrette M.G."/>
            <person name="Carlson C.M."/>
            <person name="Ortega H.E."/>
            <person name="Thomas C."/>
            <person name="Ananiev G.E."/>
            <person name="Barns K.J."/>
            <person name="Book A.J."/>
            <person name="Cagnazzo J."/>
            <person name="Carlos C."/>
            <person name="Flanigan W."/>
            <person name="Grubbs K.J."/>
            <person name="Horn H.A."/>
            <person name="Hoffmann F.M."/>
            <person name="Klassen J.L."/>
            <person name="Knack J.J."/>
            <person name="Lewin G.R."/>
            <person name="McDonald B.R."/>
            <person name="Muller L."/>
            <person name="Melo W.G.P."/>
            <person name="Pinto-Tomas A.A."/>
            <person name="Schmitz A."/>
            <person name="Wendt-Pienkowski E."/>
            <person name="Wildman S."/>
            <person name="Zhao M."/>
            <person name="Zhang F."/>
            <person name="Bugni T.S."/>
            <person name="Andes D.R."/>
            <person name="Pupo M.T."/>
            <person name="Currie C.R."/>
        </authorList>
    </citation>
    <scope>NUCLEOTIDE SEQUENCE [LARGE SCALE GENOMIC DNA]</scope>
    <source>
        <strain evidence="2 3">SID5840</strain>
    </source>
</reference>
<dbReference type="RefSeq" id="WP_161110601.1">
    <property type="nucleotide sequence ID" value="NZ_JBHYPC010000006.1"/>
</dbReference>
<proteinExistence type="predicted"/>
<feature type="compositionally biased region" description="Low complexity" evidence="1">
    <location>
        <begin position="58"/>
        <end position="72"/>
    </location>
</feature>
<evidence type="ECO:0000313" key="2">
    <source>
        <dbReference type="EMBL" id="MYR32121.1"/>
    </source>
</evidence>
<dbReference type="Proteomes" id="UP000467124">
    <property type="component" value="Unassembled WGS sequence"/>
</dbReference>
<dbReference type="AlphaFoldDB" id="A0A7K2IQ85"/>
<sequence>MPNEPFRVLTPEDLATAEGSSADPVVSRAIDAGRRPSRARVEKLAASGTPVLVRCDPAPETSAAPTEPTTVPAPALAGTVPVEAAEEVALASVYAWAGARVFVTDHPERVRRALDMVASIRGERPPAAVRRGLV</sequence>
<feature type="region of interest" description="Disordered" evidence="1">
    <location>
        <begin position="52"/>
        <end position="72"/>
    </location>
</feature>
<evidence type="ECO:0000256" key="1">
    <source>
        <dbReference type="SAM" id="MobiDB-lite"/>
    </source>
</evidence>